<organism evidence="2 3">
    <name type="scientific">Pristionchus mayeri</name>
    <dbReference type="NCBI Taxonomy" id="1317129"/>
    <lineage>
        <taxon>Eukaryota</taxon>
        <taxon>Metazoa</taxon>
        <taxon>Ecdysozoa</taxon>
        <taxon>Nematoda</taxon>
        <taxon>Chromadorea</taxon>
        <taxon>Rhabditida</taxon>
        <taxon>Rhabditina</taxon>
        <taxon>Diplogasteromorpha</taxon>
        <taxon>Diplogasteroidea</taxon>
        <taxon>Neodiplogasteridae</taxon>
        <taxon>Pristionchus</taxon>
    </lineage>
</organism>
<keyword evidence="3" id="KW-1185">Reference proteome</keyword>
<keyword evidence="1" id="KW-1133">Transmembrane helix</keyword>
<dbReference type="EMBL" id="BTRK01000002">
    <property type="protein sequence ID" value="GMR34908.1"/>
    <property type="molecule type" value="Genomic_DNA"/>
</dbReference>
<protein>
    <submittedName>
        <fullName evidence="2">Uncharacterized protein</fullName>
    </submittedName>
</protein>
<evidence type="ECO:0000313" key="2">
    <source>
        <dbReference type="EMBL" id="GMR34908.1"/>
    </source>
</evidence>
<comment type="caution">
    <text evidence="2">The sequence shown here is derived from an EMBL/GenBank/DDBJ whole genome shotgun (WGS) entry which is preliminary data.</text>
</comment>
<evidence type="ECO:0000256" key="1">
    <source>
        <dbReference type="SAM" id="Phobius"/>
    </source>
</evidence>
<feature type="transmembrane region" description="Helical" evidence="1">
    <location>
        <begin position="23"/>
        <end position="47"/>
    </location>
</feature>
<name>A0AAN5C2T4_9BILA</name>
<reference evidence="3" key="1">
    <citation type="submission" date="2022-10" db="EMBL/GenBank/DDBJ databases">
        <title>Genome assembly of Pristionchus species.</title>
        <authorList>
            <person name="Yoshida K."/>
            <person name="Sommer R.J."/>
        </authorList>
    </citation>
    <scope>NUCLEOTIDE SEQUENCE [LARGE SCALE GENOMIC DNA]</scope>
    <source>
        <strain evidence="3">RS5460</strain>
    </source>
</reference>
<sequence>FATSFDLVCVGLLLIGVIKEIRLLVVPFIIDQILSILLHVLGCIYIATTDDKLKYSSGEEVSQALIFAGVALLIVLIIMNAYFLKIAITFYSFLERREHNEERTGYPSDPIVQYQVSLGPAFPSNVPEIIPEKVRHESPPAYSM</sequence>
<accession>A0AAN5C2T4</accession>
<feature type="transmembrane region" description="Helical" evidence="1">
    <location>
        <begin position="67"/>
        <end position="94"/>
    </location>
</feature>
<gene>
    <name evidence="2" type="ORF">PMAYCL1PPCAC_05103</name>
</gene>
<feature type="non-terminal residue" evidence="2">
    <location>
        <position position="144"/>
    </location>
</feature>
<dbReference type="Proteomes" id="UP001328107">
    <property type="component" value="Unassembled WGS sequence"/>
</dbReference>
<proteinExistence type="predicted"/>
<keyword evidence="1" id="KW-0472">Membrane</keyword>
<feature type="non-terminal residue" evidence="2">
    <location>
        <position position="1"/>
    </location>
</feature>
<evidence type="ECO:0000313" key="3">
    <source>
        <dbReference type="Proteomes" id="UP001328107"/>
    </source>
</evidence>
<keyword evidence="1" id="KW-0812">Transmembrane</keyword>
<dbReference type="AlphaFoldDB" id="A0AAN5C2T4"/>